<evidence type="ECO:0000313" key="2">
    <source>
        <dbReference type="Proteomes" id="UP000494165"/>
    </source>
</evidence>
<reference evidence="1 2" key="1">
    <citation type="submission" date="2020-04" db="EMBL/GenBank/DDBJ databases">
        <authorList>
            <person name="Alioto T."/>
            <person name="Alioto T."/>
            <person name="Gomez Garrido J."/>
        </authorList>
    </citation>
    <scope>NUCLEOTIDE SEQUENCE [LARGE SCALE GENOMIC DNA]</scope>
</reference>
<organism evidence="1 2">
    <name type="scientific">Cloeon dipterum</name>
    <dbReference type="NCBI Taxonomy" id="197152"/>
    <lineage>
        <taxon>Eukaryota</taxon>
        <taxon>Metazoa</taxon>
        <taxon>Ecdysozoa</taxon>
        <taxon>Arthropoda</taxon>
        <taxon>Hexapoda</taxon>
        <taxon>Insecta</taxon>
        <taxon>Pterygota</taxon>
        <taxon>Palaeoptera</taxon>
        <taxon>Ephemeroptera</taxon>
        <taxon>Pisciforma</taxon>
        <taxon>Baetidae</taxon>
        <taxon>Cloeon</taxon>
    </lineage>
</organism>
<dbReference type="EMBL" id="CADEPI010000167">
    <property type="protein sequence ID" value="CAB3378547.1"/>
    <property type="molecule type" value="Genomic_DNA"/>
</dbReference>
<dbReference type="InterPro" id="IPR032675">
    <property type="entry name" value="LRR_dom_sf"/>
</dbReference>
<gene>
    <name evidence="1" type="ORF">CLODIP_2_CD05722</name>
</gene>
<proteinExistence type="predicted"/>
<dbReference type="Proteomes" id="UP000494165">
    <property type="component" value="Unassembled WGS sequence"/>
</dbReference>
<keyword evidence="2" id="KW-1185">Reference proteome</keyword>
<sequence>MQLEAEAANRVRAIACGFGTELPADFELNQLFNLPIELVQKIVVKLMETRCNSLRREAMEVPVLMMPSLRLYLAMRPTKVDLTAFLSFIVKRLKYKYFKQTVILISEKAAEIEELSLLVATRERICIYDIADAELLQALAKLKRLKVLRIEEICAINFINLIGLCQHLPDLEFLHCNIAPDDIFDRIDFTEPIIAEELEKAMPKLKVFLFNASPNQERARNALTKVCADNLLNLHVVQAFSSEFSSSADYESTNEITRASGNSNLRHLRVKYDSVESFTRLPLAHPLITHLKIDWSTSAANEADKLTALLQLTHLESLEFTNVPQKIFLLFVEKFGANLLAISCYNCVITDYSLGQLLALCPKLERLAFRAYFKVDLEPIAFFSNLKEIRIILRRVYYNQSIRLTDILRAPDLEKLTFTECNFDDEDLRSVSTLIREKKILQKLKELHFSIFASAGSFNADGSTLWHRIFVSNCRVCIREQSFADGTRRVALIVNTQETEPLSSTLAAFLLSLRFLRFCSTVR</sequence>
<evidence type="ECO:0008006" key="3">
    <source>
        <dbReference type="Google" id="ProtNLM"/>
    </source>
</evidence>
<protein>
    <recommendedName>
        <fullName evidence="3">F-box domain-containing protein</fullName>
    </recommendedName>
</protein>
<dbReference type="SUPFAM" id="SSF52047">
    <property type="entry name" value="RNI-like"/>
    <property type="match status" value="1"/>
</dbReference>
<name>A0A8S1D8E0_9INSE</name>
<evidence type="ECO:0000313" key="1">
    <source>
        <dbReference type="EMBL" id="CAB3378547.1"/>
    </source>
</evidence>
<dbReference type="AlphaFoldDB" id="A0A8S1D8E0"/>
<accession>A0A8S1D8E0</accession>
<comment type="caution">
    <text evidence="1">The sequence shown here is derived from an EMBL/GenBank/DDBJ whole genome shotgun (WGS) entry which is preliminary data.</text>
</comment>
<dbReference type="Gene3D" id="3.80.10.10">
    <property type="entry name" value="Ribonuclease Inhibitor"/>
    <property type="match status" value="1"/>
</dbReference>